<dbReference type="AlphaFoldDB" id="G9WR50"/>
<reference evidence="11 12" key="1">
    <citation type="submission" date="2011-08" db="EMBL/GenBank/DDBJ databases">
        <title>The Genome Sequence of Oribacterium sp. ACB7.</title>
        <authorList>
            <consortium name="The Broad Institute Genome Sequencing Platform"/>
            <person name="Earl A."/>
            <person name="Ward D."/>
            <person name="Feldgarden M."/>
            <person name="Gevers D."/>
            <person name="Sizova M."/>
            <person name="Hazen A."/>
            <person name="Epstein S."/>
            <person name="Young S.K."/>
            <person name="Zeng Q."/>
            <person name="Gargeya S."/>
            <person name="Fitzgerald M."/>
            <person name="Haas B."/>
            <person name="Abouelleil A."/>
            <person name="Alvarado L."/>
            <person name="Arachchi H.M."/>
            <person name="Berlin A."/>
            <person name="Brown A."/>
            <person name="Chapman S.B."/>
            <person name="Chen Z."/>
            <person name="Dunbar C."/>
            <person name="Freedman E."/>
            <person name="Gearin G."/>
            <person name="Gellesch M."/>
            <person name="Goldberg J."/>
            <person name="Griggs A."/>
            <person name="Gujja S."/>
            <person name="Heiman D."/>
            <person name="Howarth C."/>
            <person name="Larson L."/>
            <person name="Lui A."/>
            <person name="MacDonald P.J.P."/>
            <person name="Montmayeur A."/>
            <person name="Murphy C."/>
            <person name="Neiman D."/>
            <person name="Pearson M."/>
            <person name="Priest M."/>
            <person name="Roberts A."/>
            <person name="Saif S."/>
            <person name="Shea T."/>
            <person name="Shenoy N."/>
            <person name="Sisk P."/>
            <person name="Stolte C."/>
            <person name="Sykes S."/>
            <person name="Wortman J."/>
            <person name="Nusbaum C."/>
            <person name="Birren B."/>
        </authorList>
    </citation>
    <scope>NUCLEOTIDE SEQUENCE [LARGE SCALE GENOMIC DNA]</scope>
    <source>
        <strain evidence="11 12">ACB7</strain>
    </source>
</reference>
<evidence type="ECO:0000259" key="10">
    <source>
        <dbReference type="Pfam" id="PF04290"/>
    </source>
</evidence>
<feature type="transmembrane region" description="Helical" evidence="9">
    <location>
        <begin position="49"/>
        <end position="70"/>
    </location>
</feature>
<evidence type="ECO:0000256" key="7">
    <source>
        <dbReference type="ARBA" id="ARBA00023136"/>
    </source>
</evidence>
<dbReference type="PANTHER" id="PTHR35011">
    <property type="entry name" value="2,3-DIKETO-L-GULONATE TRAP TRANSPORTER SMALL PERMEASE PROTEIN YIAM"/>
    <property type="match status" value="1"/>
</dbReference>
<comment type="subcellular location">
    <subcellularLocation>
        <location evidence="1">Cell inner membrane</location>
        <topology evidence="1">Multi-pass membrane protein</topology>
    </subcellularLocation>
</comment>
<dbReference type="InterPro" id="IPR055348">
    <property type="entry name" value="DctQ"/>
</dbReference>
<keyword evidence="7 9" id="KW-0472">Membrane</keyword>
<dbReference type="EMBL" id="AFZD01000002">
    <property type="protein sequence ID" value="EHL14386.1"/>
    <property type="molecule type" value="Genomic_DNA"/>
</dbReference>
<keyword evidence="4" id="KW-0997">Cell inner membrane</keyword>
<feature type="domain" description="Tripartite ATP-independent periplasmic transporters DctQ component" evidence="10">
    <location>
        <begin position="30"/>
        <end position="157"/>
    </location>
</feature>
<accession>G9WR50</accession>
<feature type="transmembrane region" description="Helical" evidence="9">
    <location>
        <begin position="132"/>
        <end position="153"/>
    </location>
</feature>
<comment type="caution">
    <text evidence="11">The sequence shown here is derived from an EMBL/GenBank/DDBJ whole genome shotgun (WGS) entry which is preliminary data.</text>
</comment>
<dbReference type="PATRIC" id="fig|796944.3.peg.62"/>
<dbReference type="RefSeq" id="WP_009537324.1">
    <property type="nucleotide sequence ID" value="NZ_JH414506.1"/>
</dbReference>
<proteinExistence type="inferred from homology"/>
<organism evidence="11 12">
    <name type="scientific">Oribacterium asaccharolyticum ACB7</name>
    <dbReference type="NCBI Taxonomy" id="796944"/>
    <lineage>
        <taxon>Bacteria</taxon>
        <taxon>Bacillati</taxon>
        <taxon>Bacillota</taxon>
        <taxon>Clostridia</taxon>
        <taxon>Lachnospirales</taxon>
        <taxon>Lachnospiraceae</taxon>
        <taxon>Oribacterium</taxon>
    </lineage>
</organism>
<feature type="transmembrane region" description="Helical" evidence="9">
    <location>
        <begin position="20"/>
        <end position="43"/>
    </location>
</feature>
<name>G9WR50_9FIRM</name>
<dbReference type="GO" id="GO:0022857">
    <property type="term" value="F:transmembrane transporter activity"/>
    <property type="evidence" value="ECO:0007669"/>
    <property type="project" value="TreeGrafter"/>
</dbReference>
<evidence type="ECO:0000256" key="2">
    <source>
        <dbReference type="ARBA" id="ARBA00022448"/>
    </source>
</evidence>
<feature type="transmembrane region" description="Helical" evidence="9">
    <location>
        <begin position="91"/>
        <end position="112"/>
    </location>
</feature>
<dbReference type="Pfam" id="PF04290">
    <property type="entry name" value="DctQ"/>
    <property type="match status" value="1"/>
</dbReference>
<dbReference type="GO" id="GO:0005886">
    <property type="term" value="C:plasma membrane"/>
    <property type="evidence" value="ECO:0007669"/>
    <property type="project" value="UniProtKB-SubCell"/>
</dbReference>
<evidence type="ECO:0000313" key="11">
    <source>
        <dbReference type="EMBL" id="EHL14386.1"/>
    </source>
</evidence>
<sequence>MNLSKGIKMFSDLLEKISRIIGGVSVAVFVVIISLQVVGRNILKVPMVWANDLSVVFFVWAVFFGSAIAVRYRKHYVLEFLPEKFAKTNCFLDIVGDISGVIFFYILIRYGYQYTIMGLVRLSPSMNIPQAYFFACIPLSGCFMMWYTILNLAEDFRHMSSLFGKKEAIHG</sequence>
<dbReference type="Proteomes" id="UP000003527">
    <property type="component" value="Unassembled WGS sequence"/>
</dbReference>
<keyword evidence="2" id="KW-0813">Transport</keyword>
<gene>
    <name evidence="11" type="ORF">HMPREF9624_01566</name>
</gene>
<keyword evidence="3" id="KW-1003">Cell membrane</keyword>
<evidence type="ECO:0000256" key="9">
    <source>
        <dbReference type="SAM" id="Phobius"/>
    </source>
</evidence>
<dbReference type="InterPro" id="IPR007387">
    <property type="entry name" value="TRAP_DctQ"/>
</dbReference>
<dbReference type="GO" id="GO:0015740">
    <property type="term" value="P:C4-dicarboxylate transport"/>
    <property type="evidence" value="ECO:0007669"/>
    <property type="project" value="TreeGrafter"/>
</dbReference>
<dbReference type="PANTHER" id="PTHR35011:SF5">
    <property type="entry name" value="SIALIC ACID TRAP TRANSPORTER SMALL PERMEASE PROTEIN SIAQ"/>
    <property type="match status" value="1"/>
</dbReference>
<evidence type="ECO:0000256" key="8">
    <source>
        <dbReference type="ARBA" id="ARBA00038436"/>
    </source>
</evidence>
<keyword evidence="5 9" id="KW-0812">Transmembrane</keyword>
<comment type="similarity">
    <text evidence="8">Belongs to the TRAP transporter small permease family.</text>
</comment>
<protein>
    <recommendedName>
        <fullName evidence="10">Tripartite ATP-independent periplasmic transporters DctQ component domain-containing protein</fullName>
    </recommendedName>
</protein>
<evidence type="ECO:0000256" key="3">
    <source>
        <dbReference type="ARBA" id="ARBA00022475"/>
    </source>
</evidence>
<dbReference type="HOGENOM" id="CLU_086356_9_4_9"/>
<keyword evidence="6 9" id="KW-1133">Transmembrane helix</keyword>
<keyword evidence="12" id="KW-1185">Reference proteome</keyword>
<evidence type="ECO:0000256" key="1">
    <source>
        <dbReference type="ARBA" id="ARBA00004429"/>
    </source>
</evidence>
<evidence type="ECO:0000256" key="6">
    <source>
        <dbReference type="ARBA" id="ARBA00022989"/>
    </source>
</evidence>
<evidence type="ECO:0000256" key="5">
    <source>
        <dbReference type="ARBA" id="ARBA00022692"/>
    </source>
</evidence>
<evidence type="ECO:0000313" key="12">
    <source>
        <dbReference type="Proteomes" id="UP000003527"/>
    </source>
</evidence>
<evidence type="ECO:0000256" key="4">
    <source>
        <dbReference type="ARBA" id="ARBA00022519"/>
    </source>
</evidence>